<dbReference type="STRING" id="292563.Cyast_0913"/>
<reference evidence="3" key="1">
    <citation type="journal article" date="2013" name="Proc. Natl. Acad. Sci. U.S.A.">
        <title>Improving the coverage of the cyanobacterial phylum using diversity-driven genome sequencing.</title>
        <authorList>
            <person name="Shih P.M."/>
            <person name="Wu D."/>
            <person name="Latifi A."/>
            <person name="Axen S.D."/>
            <person name="Fewer D.P."/>
            <person name="Talla E."/>
            <person name="Calteau A."/>
            <person name="Cai F."/>
            <person name="Tandeau de Marsac N."/>
            <person name="Rippka R."/>
            <person name="Herdman M."/>
            <person name="Sivonen K."/>
            <person name="Coursin T."/>
            <person name="Laurent T."/>
            <person name="Goodwin L."/>
            <person name="Nolan M."/>
            <person name="Davenport K.W."/>
            <person name="Han C.S."/>
            <person name="Rubin E.M."/>
            <person name="Eisen J.A."/>
            <person name="Woyke T."/>
            <person name="Gugger M."/>
            <person name="Kerfeld C.A."/>
        </authorList>
    </citation>
    <scope>NUCLEOTIDE SEQUENCE [LARGE SCALE GENOMIC DNA]</scope>
    <source>
        <strain evidence="3">ATCC 29140 / PCC 7202</strain>
    </source>
</reference>
<dbReference type="PATRIC" id="fig|292563.3.peg.957"/>
<dbReference type="KEGG" id="csn:Cyast_0913"/>
<evidence type="ECO:0000259" key="1">
    <source>
        <dbReference type="Pfam" id="PF03235"/>
    </source>
</evidence>
<accession>K9YKG5</accession>
<keyword evidence="3" id="KW-1185">Reference proteome</keyword>
<gene>
    <name evidence="2" type="ordered locus">Cyast_0913</name>
</gene>
<dbReference type="AlphaFoldDB" id="K9YKG5"/>
<dbReference type="Proteomes" id="UP000010483">
    <property type="component" value="Chromosome"/>
</dbReference>
<dbReference type="eggNOG" id="COG1479">
    <property type="taxonomic scope" value="Bacteria"/>
</dbReference>
<dbReference type="PANTHER" id="PTHR39639">
    <property type="entry name" value="CHROMOSOME 16, WHOLE GENOME SHOTGUN SEQUENCE"/>
    <property type="match status" value="1"/>
</dbReference>
<dbReference type="Pfam" id="PF03235">
    <property type="entry name" value="GmrSD_N"/>
    <property type="match status" value="1"/>
</dbReference>
<name>K9YKG5_CYASC</name>
<evidence type="ECO:0000313" key="3">
    <source>
        <dbReference type="Proteomes" id="UP000010483"/>
    </source>
</evidence>
<dbReference type="PANTHER" id="PTHR39639:SF1">
    <property type="entry name" value="DUF262 DOMAIN-CONTAINING PROTEIN"/>
    <property type="match status" value="1"/>
</dbReference>
<proteinExistence type="predicted"/>
<sequence>MVISSISEITEERQNRAEEQIRTLHKKVDYNTVEYPIEVIVDKFTKKIEEEEKTELFIPDYQREFAWDEIRQSKFIESILLGLPIPSIYVADNSEESLDESNLKTEDLARWEIIDGTQRIRTLTRFIHQDLKLQGLQKLTELEGFLFSDLPLARQRRFKRASIRIIELTEDTDEETRRNLFERINSGSVELNAMEKRRGIRRGKFLNLIDRLVKDTKFVELCHFSETQIKYKDPQEYILRFFAFLNNYDNNYEGFTKKNITDFLDEYLEETNKITGDKILEMEKEFNQMLNFVEKYFPTGFYQENKTGKKPVTRIKFESLSVGIALALREKPDLQLESKALSLSDSKEFKDYTKRDASSSKVKVSRRINYVKSMLLGEE</sequence>
<protein>
    <recommendedName>
        <fullName evidence="1">GmrSD restriction endonucleases N-terminal domain-containing protein</fullName>
    </recommendedName>
</protein>
<feature type="domain" description="GmrSD restriction endonucleases N-terminal" evidence="1">
    <location>
        <begin position="51"/>
        <end position="198"/>
    </location>
</feature>
<dbReference type="HOGENOM" id="CLU_038557_2_0_3"/>
<dbReference type="InterPro" id="IPR004919">
    <property type="entry name" value="GmrSD_N"/>
</dbReference>
<dbReference type="BioCyc" id="CSTA292563:G1353-920-MONOMER"/>
<organism evidence="2 3">
    <name type="scientific">Cyanobacterium stanieri (strain ATCC 29140 / PCC 7202)</name>
    <dbReference type="NCBI Taxonomy" id="292563"/>
    <lineage>
        <taxon>Bacteria</taxon>
        <taxon>Bacillati</taxon>
        <taxon>Cyanobacteriota</taxon>
        <taxon>Cyanophyceae</taxon>
        <taxon>Oscillatoriophycideae</taxon>
        <taxon>Chroococcales</taxon>
        <taxon>Geminocystaceae</taxon>
        <taxon>Cyanobacterium</taxon>
    </lineage>
</organism>
<dbReference type="EMBL" id="CP003940">
    <property type="protein sequence ID" value="AFZ46885.1"/>
    <property type="molecule type" value="Genomic_DNA"/>
</dbReference>
<evidence type="ECO:0000313" key="2">
    <source>
        <dbReference type="EMBL" id="AFZ46885.1"/>
    </source>
</evidence>